<name>A0ABU1TFD4_9SPHI</name>
<comment type="caution">
    <text evidence="2">The sequence shown here is derived from an EMBL/GenBank/DDBJ whole genome shotgun (WGS) entry which is preliminary data.</text>
</comment>
<keyword evidence="1" id="KW-1133">Transmembrane helix</keyword>
<feature type="transmembrane region" description="Helical" evidence="1">
    <location>
        <begin position="6"/>
        <end position="26"/>
    </location>
</feature>
<evidence type="ECO:0000313" key="3">
    <source>
        <dbReference type="Proteomes" id="UP001247620"/>
    </source>
</evidence>
<keyword evidence="1" id="KW-0472">Membrane</keyword>
<feature type="transmembrane region" description="Helical" evidence="1">
    <location>
        <begin position="155"/>
        <end position="175"/>
    </location>
</feature>
<proteinExistence type="predicted"/>
<reference evidence="2 3" key="1">
    <citation type="submission" date="2023-07" db="EMBL/GenBank/DDBJ databases">
        <title>Sorghum-associated microbial communities from plants grown in Nebraska, USA.</title>
        <authorList>
            <person name="Schachtman D."/>
        </authorList>
    </citation>
    <scope>NUCLEOTIDE SEQUENCE [LARGE SCALE GENOMIC DNA]</scope>
    <source>
        <strain evidence="2 3">3262</strain>
    </source>
</reference>
<protein>
    <recommendedName>
        <fullName evidence="4">Lycopene cyclase domain-containing protein</fullName>
    </recommendedName>
</protein>
<accession>A0ABU1TFD4</accession>
<keyword evidence="1" id="KW-0812">Transmembrane</keyword>
<dbReference type="RefSeq" id="WP_310099620.1">
    <property type="nucleotide sequence ID" value="NZ_JAVDUU010000004.1"/>
</dbReference>
<sequence>MEYLPLMIPAAFILTTLLTLLLLYRAARFNRRLLLVITGWLILQAALTIAGFYLQTTDTPPHFTLLLLPPVAMILVLLFSKPGQRFVDTFDTSRLTLIHSVRIPVELLLFGLYLYHAVPRLMTFEGGNLDIFSGLSAPLIWYFGFKRKAIGRTGLIAWNILCLLLLFNIVGRAILSAPFAFQRFGFEQPNIALLYFPYSWLPGFIVPAVLLAHLITLRKLILNK</sequence>
<evidence type="ECO:0008006" key="4">
    <source>
        <dbReference type="Google" id="ProtNLM"/>
    </source>
</evidence>
<feature type="transmembrane region" description="Helical" evidence="1">
    <location>
        <begin position="33"/>
        <end position="54"/>
    </location>
</feature>
<dbReference type="EMBL" id="JAVDUU010000004">
    <property type="protein sequence ID" value="MDR6944122.1"/>
    <property type="molecule type" value="Genomic_DNA"/>
</dbReference>
<feature type="transmembrane region" description="Helical" evidence="1">
    <location>
        <begin position="195"/>
        <end position="217"/>
    </location>
</feature>
<feature type="transmembrane region" description="Helical" evidence="1">
    <location>
        <begin position="60"/>
        <end position="80"/>
    </location>
</feature>
<organism evidence="2 3">
    <name type="scientific">Mucilaginibacter pocheonensis</name>
    <dbReference type="NCBI Taxonomy" id="398050"/>
    <lineage>
        <taxon>Bacteria</taxon>
        <taxon>Pseudomonadati</taxon>
        <taxon>Bacteroidota</taxon>
        <taxon>Sphingobacteriia</taxon>
        <taxon>Sphingobacteriales</taxon>
        <taxon>Sphingobacteriaceae</taxon>
        <taxon>Mucilaginibacter</taxon>
    </lineage>
</organism>
<gene>
    <name evidence="2" type="ORF">J2W55_003982</name>
</gene>
<dbReference type="Proteomes" id="UP001247620">
    <property type="component" value="Unassembled WGS sequence"/>
</dbReference>
<evidence type="ECO:0000313" key="2">
    <source>
        <dbReference type="EMBL" id="MDR6944122.1"/>
    </source>
</evidence>
<evidence type="ECO:0000256" key="1">
    <source>
        <dbReference type="SAM" id="Phobius"/>
    </source>
</evidence>
<keyword evidence="3" id="KW-1185">Reference proteome</keyword>